<feature type="region of interest" description="Disordered" evidence="1">
    <location>
        <begin position="240"/>
        <end position="268"/>
    </location>
</feature>
<dbReference type="RefSeq" id="WP_028710175.1">
    <property type="nucleotide sequence ID" value="NZ_CP038205.1"/>
</dbReference>
<geneLocation type="plasmid" evidence="2 3">
    <name>unnamed1</name>
</geneLocation>
<evidence type="ECO:0000313" key="3">
    <source>
        <dbReference type="Proteomes" id="UP000509322"/>
    </source>
</evidence>
<evidence type="ECO:0000256" key="1">
    <source>
        <dbReference type="SAM" id="MobiDB-lite"/>
    </source>
</evidence>
<dbReference type="Proteomes" id="UP000509322">
    <property type="component" value="Plasmid unnamed1"/>
</dbReference>
<sequence>MMASTNIQGRSVDSVSSENATISLAGNQDGAQGFFLLDHNLGTVKAVLFLVRDQPFKLQVNSSGPRGFMAWLEIADNAGQGTEITSRIVNIAHNFDPSRLDIAGNILLDRWQDGDRALVPVSREKVRFNDGVSPDLRKILTLKIAPLSEFEAGGVRWSSDRPRCDAQRFGELAALMATYAPGKILQDFSPEKLPDILAALRELKTTDDIGSVPAAFTSSGRAVEQISQQEVDETANLFEVPSDFSKPGKPQSAPVAGNGSSPPPESPLAIATPVSTGIGLDPGFGYLAHGPALPENTRPIPIKPLRDSNAFAEKLDLKIVTLGSAEALAEARRKFASD</sequence>
<accession>A0A7H9BZX3</accession>
<protein>
    <submittedName>
        <fullName evidence="2">Uncharacterized protein</fullName>
    </submittedName>
</protein>
<evidence type="ECO:0000313" key="2">
    <source>
        <dbReference type="EMBL" id="QLH16659.1"/>
    </source>
</evidence>
<organism evidence="2 3">
    <name type="scientific">Paracoccus pantotrophus</name>
    <name type="common">Thiosphaera pantotropha</name>
    <dbReference type="NCBI Taxonomy" id="82367"/>
    <lineage>
        <taxon>Bacteria</taxon>
        <taxon>Pseudomonadati</taxon>
        <taxon>Pseudomonadota</taxon>
        <taxon>Alphaproteobacteria</taxon>
        <taxon>Rhodobacterales</taxon>
        <taxon>Paracoccaceae</taxon>
        <taxon>Paracoccus</taxon>
    </lineage>
</organism>
<dbReference type="AlphaFoldDB" id="A0A7H9BZX3"/>
<gene>
    <name evidence="2" type="ORF">HYQ43_20795</name>
</gene>
<keyword evidence="2" id="KW-0614">Plasmid</keyword>
<dbReference type="EMBL" id="CP058691">
    <property type="protein sequence ID" value="QLH16659.1"/>
    <property type="molecule type" value="Genomic_DNA"/>
</dbReference>
<name>A0A7H9BZX3_PARPN</name>
<proteinExistence type="predicted"/>
<reference evidence="2 3" key="1">
    <citation type="submission" date="2020-07" db="EMBL/GenBank/DDBJ databases">
        <title>The complete genome of Paracoccus pantotrophus ACCC 10489.</title>
        <authorList>
            <person name="Si Y."/>
        </authorList>
    </citation>
    <scope>NUCLEOTIDE SEQUENCE [LARGE SCALE GENOMIC DNA]</scope>
    <source>
        <strain evidence="2 3">ACCC10489</strain>
        <plasmid evidence="2 3">unnamed1</plasmid>
    </source>
</reference>